<dbReference type="RefSeq" id="XP_051606148.1">
    <property type="nucleotide sequence ID" value="XM_051754994.1"/>
</dbReference>
<dbReference type="AlphaFoldDB" id="A0AAD5BAB5"/>
<evidence type="ECO:0000256" key="8">
    <source>
        <dbReference type="ARBA" id="ARBA00023015"/>
    </source>
</evidence>
<comment type="similarity">
    <text evidence="3">Belongs to the glycosyltransferase 15 family.</text>
</comment>
<dbReference type="PANTHER" id="PTHR31121">
    <property type="entry name" value="ALPHA-1,2 MANNOSYLTRANSFERASE KTR1"/>
    <property type="match status" value="1"/>
</dbReference>
<dbReference type="GeneID" id="76153427"/>
<comment type="caution">
    <text evidence="13">The sequence shown here is derived from an EMBL/GenBank/DDBJ whole genome shotgun (WGS) entry which is preliminary data.</text>
</comment>
<comment type="subcellular location">
    <subcellularLocation>
        <location evidence="2">Membrane</location>
        <topology evidence="2">Single-pass type II membrane protein</topology>
    </subcellularLocation>
    <subcellularLocation>
        <location evidence="1">Nucleus</location>
    </subcellularLocation>
</comment>
<evidence type="ECO:0000256" key="3">
    <source>
        <dbReference type="ARBA" id="ARBA00007677"/>
    </source>
</evidence>
<evidence type="ECO:0000256" key="2">
    <source>
        <dbReference type="ARBA" id="ARBA00004606"/>
    </source>
</evidence>
<dbReference type="Pfam" id="PF08598">
    <property type="entry name" value="Sds3"/>
    <property type="match status" value="1"/>
</dbReference>
<dbReference type="InterPro" id="IPR002685">
    <property type="entry name" value="Glyco_trans_15"/>
</dbReference>
<sequence length="861" mass="99761">MEDYKRNGTATTDTLSKRDKRRNNIATRLQKLESTFKNDRDIFYRNSLHELQNKLASLQQGTNEEYVTKQIELEEVRDYELTKLRLWEEYQVKSIEMEYNQALQKAKENHDKMIKLIKEKLYDKLQKQIKTLKEDKYLLNLLNSNSYNEGGSTRDNETLAAAMGLNLHDRRSLRKRGEYFGRFATGEMDDLSDGGGGGSGGLNGSISSAPNGSGYISSGKRRRLHTTRYSSNDEVSSSTASAKPWHNGHASSAAQHSSAYAHSKTNGGVNSGYESNFSDKDYDALNSFIMENEDGVKSLIYDGNGLNGEEGSHSTYKVQTRGSHKQFVGPQGLKPEELNEDLVLLRTAILVLSLFLSFKDVLLPNNDPHWIKYKITKPPKESSMKDLSDQKLHTKIDSPFQYGCAVPNIDQPRANAAFIMLCRNSEIKGVLASIKSMERHFNQWFNYPWVLLNNEEFSPEFKDAVSKQTNAKVSFGQIAMEDWEFPKDIPDVELNEWIESQGDRELLYGNLKSYHKMCRFYSGKFYLHPLVNQLDWYWRVEPNVEFYCDLTYDPFVEMEKRGKKYGFNVMLFDLYYSIPGLFREVQTFIKKNGVKVKSSWKLFVLSSKWLVGEDKLGDYDGIHDKHDILVEIQDQIYLQKFIHEVKDKTEDVFSKNPYLTRRILEKSKKMPTLHEDRIDKEDYNLCHFWSNFEIARVDLFTSSEYQQFFQHLESAGGFYKERWGDAPVHSLAIGMFLDLDEVHYFRDIGYRHEIFVHCPANAPEHQLEYSPNQSYLAFTEDSRGGVIYPDKPRYNGVGCRCTCPSGYKDIENTDCMKKWQRFTSDDYKEEQSIDLETWKNRLARKIKFHLNAGGSMEEDIV</sequence>
<dbReference type="GO" id="GO:0010468">
    <property type="term" value="P:regulation of gene expression"/>
    <property type="evidence" value="ECO:0007669"/>
    <property type="project" value="UniProtKB-ARBA"/>
</dbReference>
<feature type="compositionally biased region" description="Polar residues" evidence="12">
    <location>
        <begin position="227"/>
        <end position="241"/>
    </location>
</feature>
<keyword evidence="4" id="KW-0678">Repressor</keyword>
<evidence type="ECO:0000256" key="12">
    <source>
        <dbReference type="SAM" id="MobiDB-lite"/>
    </source>
</evidence>
<dbReference type="GO" id="GO:0006487">
    <property type="term" value="P:protein N-linked glycosylation"/>
    <property type="evidence" value="ECO:0007669"/>
    <property type="project" value="TreeGrafter"/>
</dbReference>
<dbReference type="Pfam" id="PF01793">
    <property type="entry name" value="Glyco_transf_15"/>
    <property type="match status" value="2"/>
</dbReference>
<reference evidence="13 14" key="1">
    <citation type="journal article" date="2022" name="DNA Res.">
        <title>Genome analysis of five recently described species of the CUG-Ser clade uncovers Candida theae as a new hybrid lineage with pathogenic potential in the Candida parapsilosis species complex.</title>
        <authorList>
            <person name="Mixao V."/>
            <person name="Del Olmo V."/>
            <person name="Hegedusova E."/>
            <person name="Saus E."/>
            <person name="Pryszcz L."/>
            <person name="Cillingova A."/>
            <person name="Nosek J."/>
            <person name="Gabaldon T."/>
        </authorList>
    </citation>
    <scope>NUCLEOTIDE SEQUENCE [LARGE SCALE GENOMIC DNA]</scope>
    <source>
        <strain evidence="13 14">CBS 12239</strain>
    </source>
</reference>
<keyword evidence="8" id="KW-0805">Transcription regulation</keyword>
<dbReference type="GO" id="GO:0016020">
    <property type="term" value="C:membrane"/>
    <property type="evidence" value="ECO:0007669"/>
    <property type="project" value="UniProtKB-SubCell"/>
</dbReference>
<keyword evidence="11" id="KW-0175">Coiled coil</keyword>
<evidence type="ECO:0000313" key="13">
    <source>
        <dbReference type="EMBL" id="KAI5948638.1"/>
    </source>
</evidence>
<organism evidence="13 14">
    <name type="scientific">Candida theae</name>
    <dbReference type="NCBI Taxonomy" id="1198502"/>
    <lineage>
        <taxon>Eukaryota</taxon>
        <taxon>Fungi</taxon>
        <taxon>Dikarya</taxon>
        <taxon>Ascomycota</taxon>
        <taxon>Saccharomycotina</taxon>
        <taxon>Pichiomycetes</taxon>
        <taxon>Debaryomycetaceae</taxon>
        <taxon>Candida/Lodderomyces clade</taxon>
        <taxon>Candida</taxon>
    </lineage>
</organism>
<gene>
    <name evidence="13" type="ORF">KGF57_005383</name>
</gene>
<dbReference type="Proteomes" id="UP001204833">
    <property type="component" value="Unassembled WGS sequence"/>
</dbReference>
<feature type="coiled-coil region" evidence="11">
    <location>
        <begin position="100"/>
        <end position="135"/>
    </location>
</feature>
<protein>
    <submittedName>
        <fullName evidence="13">KTR5</fullName>
    </submittedName>
</protein>
<dbReference type="GO" id="GO:0000026">
    <property type="term" value="F:alpha-1,2-mannosyltransferase activity"/>
    <property type="evidence" value="ECO:0007669"/>
    <property type="project" value="TreeGrafter"/>
</dbReference>
<evidence type="ECO:0000256" key="9">
    <source>
        <dbReference type="ARBA" id="ARBA00023163"/>
    </source>
</evidence>
<dbReference type="GO" id="GO:0000032">
    <property type="term" value="P:cell wall mannoprotein biosynthetic process"/>
    <property type="evidence" value="ECO:0007669"/>
    <property type="project" value="TreeGrafter"/>
</dbReference>
<evidence type="ECO:0000256" key="1">
    <source>
        <dbReference type="ARBA" id="ARBA00004123"/>
    </source>
</evidence>
<dbReference type="SUPFAM" id="SSF53448">
    <property type="entry name" value="Nucleotide-diphospho-sugar transferases"/>
    <property type="match status" value="1"/>
</dbReference>
<evidence type="ECO:0000256" key="4">
    <source>
        <dbReference type="ARBA" id="ARBA00022491"/>
    </source>
</evidence>
<dbReference type="PANTHER" id="PTHR31121:SF2">
    <property type="entry name" value="MANNOSYLTRANSFERASE KTR5-RELATED"/>
    <property type="match status" value="1"/>
</dbReference>
<keyword evidence="9" id="KW-0804">Transcription</keyword>
<keyword evidence="10" id="KW-0539">Nucleus</keyword>
<dbReference type="GO" id="GO:0005654">
    <property type="term" value="C:nucleoplasm"/>
    <property type="evidence" value="ECO:0007669"/>
    <property type="project" value="UniProtKB-ARBA"/>
</dbReference>
<feature type="compositionally biased region" description="Gly residues" evidence="12">
    <location>
        <begin position="193"/>
        <end position="203"/>
    </location>
</feature>
<evidence type="ECO:0000256" key="11">
    <source>
        <dbReference type="SAM" id="Coils"/>
    </source>
</evidence>
<dbReference type="SMART" id="SM01401">
    <property type="entry name" value="Sds3"/>
    <property type="match status" value="1"/>
</dbReference>
<keyword evidence="5" id="KW-0328">Glycosyltransferase</keyword>
<keyword evidence="14" id="KW-1185">Reference proteome</keyword>
<keyword evidence="7" id="KW-0735">Signal-anchor</keyword>
<evidence type="ECO:0000256" key="6">
    <source>
        <dbReference type="ARBA" id="ARBA00022679"/>
    </source>
</evidence>
<dbReference type="EMBL" id="JAIHNG010000179">
    <property type="protein sequence ID" value="KAI5948638.1"/>
    <property type="molecule type" value="Genomic_DNA"/>
</dbReference>
<keyword evidence="6" id="KW-0808">Transferase</keyword>
<feature type="region of interest" description="Disordered" evidence="12">
    <location>
        <begin position="190"/>
        <end position="265"/>
    </location>
</feature>
<evidence type="ECO:0000313" key="14">
    <source>
        <dbReference type="Proteomes" id="UP001204833"/>
    </source>
</evidence>
<dbReference type="Gene3D" id="3.90.550.10">
    <property type="entry name" value="Spore Coat Polysaccharide Biosynthesis Protein SpsA, Chain A"/>
    <property type="match status" value="1"/>
</dbReference>
<accession>A0AAD5BAB5</accession>
<dbReference type="InterPro" id="IPR013907">
    <property type="entry name" value="Sds3"/>
</dbReference>
<proteinExistence type="inferred from homology"/>
<dbReference type="GO" id="GO:0005794">
    <property type="term" value="C:Golgi apparatus"/>
    <property type="evidence" value="ECO:0007669"/>
    <property type="project" value="TreeGrafter"/>
</dbReference>
<keyword evidence="7" id="KW-0812">Transmembrane</keyword>
<evidence type="ECO:0000256" key="10">
    <source>
        <dbReference type="ARBA" id="ARBA00023242"/>
    </source>
</evidence>
<dbReference type="InterPro" id="IPR029044">
    <property type="entry name" value="Nucleotide-diphossugar_trans"/>
</dbReference>
<evidence type="ECO:0000256" key="7">
    <source>
        <dbReference type="ARBA" id="ARBA00022968"/>
    </source>
</evidence>
<feature type="compositionally biased region" description="Low complexity" evidence="12">
    <location>
        <begin position="249"/>
        <end position="263"/>
    </location>
</feature>
<name>A0AAD5BAB5_9ASCO</name>
<evidence type="ECO:0000256" key="5">
    <source>
        <dbReference type="ARBA" id="ARBA00022676"/>
    </source>
</evidence>